<protein>
    <submittedName>
        <fullName evidence="1">Uncharacterized protein</fullName>
    </submittedName>
</protein>
<evidence type="ECO:0000313" key="1">
    <source>
        <dbReference type="EMBL" id="DAD82097.1"/>
    </source>
</evidence>
<sequence>MWQMINSFEDENKRICFKLNLAAKKITKN</sequence>
<dbReference type="EMBL" id="BK014912">
    <property type="protein sequence ID" value="DAD82097.1"/>
    <property type="molecule type" value="Genomic_DNA"/>
</dbReference>
<proteinExistence type="predicted"/>
<reference evidence="1" key="1">
    <citation type="journal article" date="2021" name="Proc. Natl. Acad. Sci. U.S.A.">
        <title>A Catalog of Tens of Thousands of Viruses from Human Metagenomes Reveals Hidden Associations with Chronic Diseases.</title>
        <authorList>
            <person name="Tisza M.J."/>
            <person name="Buck C.B."/>
        </authorList>
    </citation>
    <scope>NUCLEOTIDE SEQUENCE</scope>
    <source>
        <strain evidence="1">CtNmW2</strain>
    </source>
</reference>
<organism evidence="1">
    <name type="scientific">Siphoviridae sp. ctNmW2</name>
    <dbReference type="NCBI Taxonomy" id="2826306"/>
    <lineage>
        <taxon>Viruses</taxon>
        <taxon>Duplodnaviria</taxon>
        <taxon>Heunggongvirae</taxon>
        <taxon>Uroviricota</taxon>
        <taxon>Caudoviricetes</taxon>
    </lineage>
</organism>
<accession>A0A8S5MIA7</accession>
<name>A0A8S5MIA7_9CAUD</name>